<feature type="transmembrane region" description="Helical" evidence="1">
    <location>
        <begin position="7"/>
        <end position="28"/>
    </location>
</feature>
<keyword evidence="1" id="KW-0812">Transmembrane</keyword>
<dbReference type="RefSeq" id="WP_190292503.1">
    <property type="nucleotide sequence ID" value="NZ_JABFCZ010000017.1"/>
</dbReference>
<evidence type="ECO:0000256" key="1">
    <source>
        <dbReference type="SAM" id="Phobius"/>
    </source>
</evidence>
<dbReference type="EMBL" id="JABFCZ010000017">
    <property type="protein sequence ID" value="MBD1547746.1"/>
    <property type="molecule type" value="Genomic_DNA"/>
</dbReference>
<keyword evidence="1" id="KW-0472">Membrane</keyword>
<proteinExistence type="predicted"/>
<gene>
    <name evidence="2" type="ORF">HK439_15870</name>
</gene>
<comment type="caution">
    <text evidence="2">The sequence shown here is derived from an EMBL/GenBank/DDBJ whole genome shotgun (WGS) entry which is preliminary data.</text>
</comment>
<dbReference type="Gene3D" id="1.20.210.10">
    <property type="entry name" value="Cytochrome c oxidase-like, subunit I domain"/>
    <property type="match status" value="1"/>
</dbReference>
<evidence type="ECO:0000313" key="3">
    <source>
        <dbReference type="Proteomes" id="UP000598467"/>
    </source>
</evidence>
<organism evidence="2 3">
    <name type="scientific">Roseibium aggregatum</name>
    <dbReference type="NCBI Taxonomy" id="187304"/>
    <lineage>
        <taxon>Bacteria</taxon>
        <taxon>Pseudomonadati</taxon>
        <taxon>Pseudomonadota</taxon>
        <taxon>Alphaproteobacteria</taxon>
        <taxon>Hyphomicrobiales</taxon>
        <taxon>Stappiaceae</taxon>
        <taxon>Roseibium</taxon>
    </lineage>
</organism>
<evidence type="ECO:0008006" key="4">
    <source>
        <dbReference type="Google" id="ProtNLM"/>
    </source>
</evidence>
<sequence length="127" mass="14111">MRGLAFWFFFTAIIYVIAGMAFGIHMSVVQDFALAPAHAHLNLLGWVTMALFGIYYHLVPKAAQGLLARIHFVVATLALWIFIPGIVFAIRQEGELFAKVGSLLTILSMILFLVIVFLSRDRQDASA</sequence>
<feature type="transmembrane region" description="Helical" evidence="1">
    <location>
        <begin position="96"/>
        <end position="118"/>
    </location>
</feature>
<dbReference type="AlphaFoldDB" id="A0A926S6N4"/>
<protein>
    <recommendedName>
        <fullName evidence="4">Cytochrome-c oxidase</fullName>
    </recommendedName>
</protein>
<feature type="transmembrane region" description="Helical" evidence="1">
    <location>
        <begin position="40"/>
        <end position="58"/>
    </location>
</feature>
<keyword evidence="1" id="KW-1133">Transmembrane helix</keyword>
<dbReference type="SUPFAM" id="SSF81442">
    <property type="entry name" value="Cytochrome c oxidase subunit I-like"/>
    <property type="match status" value="1"/>
</dbReference>
<reference evidence="2" key="1">
    <citation type="submission" date="2020-05" db="EMBL/GenBank/DDBJ databases">
        <title>Identification of trans-AT polyketide cluster in two marine bacteria, producers of a novel glutaramide-containing polyketide sesbanimide D and analogs.</title>
        <authorList>
            <person name="Kacar D."/>
            <person name="Rodriguez P."/>
            <person name="Canedo L."/>
            <person name="Gonzalez E."/>
            <person name="Galan B."/>
            <person name="De La Calle F."/>
            <person name="Garcia J.L."/>
        </authorList>
    </citation>
    <scope>NUCLEOTIDE SEQUENCE</scope>
    <source>
        <strain evidence="2">PHM038</strain>
    </source>
</reference>
<name>A0A926S6N4_9HYPH</name>
<dbReference type="Proteomes" id="UP000598467">
    <property type="component" value="Unassembled WGS sequence"/>
</dbReference>
<feature type="transmembrane region" description="Helical" evidence="1">
    <location>
        <begin position="70"/>
        <end position="90"/>
    </location>
</feature>
<accession>A0A926S6N4</accession>
<evidence type="ECO:0000313" key="2">
    <source>
        <dbReference type="EMBL" id="MBD1547746.1"/>
    </source>
</evidence>
<dbReference type="InterPro" id="IPR036927">
    <property type="entry name" value="Cyt_c_oxase-like_su1_sf"/>
</dbReference>